<keyword evidence="2" id="KW-1185">Reference proteome</keyword>
<dbReference type="AlphaFoldDB" id="A0A8C5PW52"/>
<dbReference type="GeneTree" id="ENSGT00940000176048"/>
<evidence type="ECO:0000313" key="2">
    <source>
        <dbReference type="Proteomes" id="UP000694569"/>
    </source>
</evidence>
<dbReference type="Proteomes" id="UP000694569">
    <property type="component" value="Unplaced"/>
</dbReference>
<dbReference type="Ensembl" id="ENSLLET00000029966.1">
    <property type="protein sequence ID" value="ENSLLEP00000028850.1"/>
    <property type="gene ID" value="ENSLLEG00000018314.1"/>
</dbReference>
<dbReference type="OrthoDB" id="10391652at2759"/>
<protein>
    <submittedName>
        <fullName evidence="1">Uncharacterized protein</fullName>
    </submittedName>
</protein>
<reference evidence="1" key="2">
    <citation type="submission" date="2025-09" db="UniProtKB">
        <authorList>
            <consortium name="Ensembl"/>
        </authorList>
    </citation>
    <scope>IDENTIFICATION</scope>
</reference>
<evidence type="ECO:0000313" key="1">
    <source>
        <dbReference type="Ensembl" id="ENSLLEP00000028850.1"/>
    </source>
</evidence>
<organism evidence="1 2">
    <name type="scientific">Leptobrachium leishanense</name>
    <name type="common">Leishan spiny toad</name>
    <dbReference type="NCBI Taxonomy" id="445787"/>
    <lineage>
        <taxon>Eukaryota</taxon>
        <taxon>Metazoa</taxon>
        <taxon>Chordata</taxon>
        <taxon>Craniata</taxon>
        <taxon>Vertebrata</taxon>
        <taxon>Euteleostomi</taxon>
        <taxon>Amphibia</taxon>
        <taxon>Batrachia</taxon>
        <taxon>Anura</taxon>
        <taxon>Pelobatoidea</taxon>
        <taxon>Megophryidae</taxon>
        <taxon>Leptobrachium</taxon>
    </lineage>
</organism>
<accession>A0A8C5PW52</accession>
<reference evidence="1" key="1">
    <citation type="submission" date="2025-08" db="UniProtKB">
        <authorList>
            <consortium name="Ensembl"/>
        </authorList>
    </citation>
    <scope>IDENTIFICATION</scope>
</reference>
<sequence length="195" mass="20391">MMGVAVPPSCDTGTPHLQQLHFHPVPDQLDAQPPLPALQVVRGDGEGDLGGVQRPLQAVLLLQEQLGLGSQLADLPAQLGAPEVDVQQPLAQLLGAVRLAALCPGLGLRRQLLGLMPAPLRAVPVRARLVVGGEVRLQPLFQQVLGRTEAGGGQAGGGMLTRVHGFLHTVRLQAADGDTLRCWGPGHEHLSGHGD</sequence>
<name>A0A8C5PW52_9ANUR</name>
<proteinExistence type="predicted"/>